<dbReference type="SUPFAM" id="SSF54631">
    <property type="entry name" value="CBS-domain pair"/>
    <property type="match status" value="1"/>
</dbReference>
<dbReference type="Proteomes" id="UP000602284">
    <property type="component" value="Unassembled WGS sequence"/>
</dbReference>
<feature type="domain" description="CBS" evidence="3">
    <location>
        <begin position="67"/>
        <end position="126"/>
    </location>
</feature>
<dbReference type="RefSeq" id="WP_201634936.1">
    <property type="nucleotide sequence ID" value="NZ_JAEQNB010000003.1"/>
</dbReference>
<organism evidence="4 5">
    <name type="scientific">Tumebacillus amylolyticus</name>
    <dbReference type="NCBI Taxonomy" id="2801339"/>
    <lineage>
        <taxon>Bacteria</taxon>
        <taxon>Bacillati</taxon>
        <taxon>Bacillota</taxon>
        <taxon>Bacilli</taxon>
        <taxon>Bacillales</taxon>
        <taxon>Alicyclobacillaceae</taxon>
        <taxon>Tumebacillus</taxon>
    </lineage>
</organism>
<gene>
    <name evidence="4" type="ORF">JJB07_11045</name>
</gene>
<proteinExistence type="predicted"/>
<evidence type="ECO:0000313" key="4">
    <source>
        <dbReference type="EMBL" id="MBL0387185.1"/>
    </source>
</evidence>
<dbReference type="PROSITE" id="PS51371">
    <property type="entry name" value="CBS"/>
    <property type="match status" value="2"/>
</dbReference>
<dbReference type="InterPro" id="IPR045865">
    <property type="entry name" value="ACT-like_dom_sf"/>
</dbReference>
<dbReference type="SUPFAM" id="SSF55021">
    <property type="entry name" value="ACT-like"/>
    <property type="match status" value="1"/>
</dbReference>
<dbReference type="EMBL" id="JAEQNB010000003">
    <property type="protein sequence ID" value="MBL0387185.1"/>
    <property type="molecule type" value="Genomic_DNA"/>
</dbReference>
<dbReference type="InterPro" id="IPR051257">
    <property type="entry name" value="Diverse_CBS-Domain"/>
</dbReference>
<comment type="caution">
    <text evidence="4">The sequence shown here is derived from an EMBL/GenBank/DDBJ whole genome shotgun (WGS) entry which is preliminary data.</text>
</comment>
<dbReference type="InterPro" id="IPR000644">
    <property type="entry name" value="CBS_dom"/>
</dbReference>
<accession>A0ABS1JAI3</accession>
<evidence type="ECO:0000256" key="1">
    <source>
        <dbReference type="ARBA" id="ARBA00023122"/>
    </source>
</evidence>
<keyword evidence="1 2" id="KW-0129">CBS domain</keyword>
<dbReference type="Pfam" id="PF00571">
    <property type="entry name" value="CBS"/>
    <property type="match status" value="2"/>
</dbReference>
<keyword evidence="5" id="KW-1185">Reference proteome</keyword>
<evidence type="ECO:0000259" key="3">
    <source>
        <dbReference type="PROSITE" id="PS51371"/>
    </source>
</evidence>
<name>A0ABS1JAI3_9BACL</name>
<evidence type="ECO:0000313" key="5">
    <source>
        <dbReference type="Proteomes" id="UP000602284"/>
    </source>
</evidence>
<evidence type="ECO:0000256" key="2">
    <source>
        <dbReference type="PROSITE-ProRule" id="PRU00703"/>
    </source>
</evidence>
<dbReference type="InterPro" id="IPR046342">
    <property type="entry name" value="CBS_dom_sf"/>
</dbReference>
<protein>
    <submittedName>
        <fullName evidence="4">CBS domain-containing protein</fullName>
    </submittedName>
</protein>
<dbReference type="CDD" id="cd04584">
    <property type="entry name" value="CBS_pair_AcuB_like"/>
    <property type="match status" value="1"/>
</dbReference>
<dbReference type="PANTHER" id="PTHR43080">
    <property type="entry name" value="CBS DOMAIN-CONTAINING PROTEIN CBSX3, MITOCHONDRIAL"/>
    <property type="match status" value="1"/>
</dbReference>
<dbReference type="SMART" id="SM00116">
    <property type="entry name" value="CBS"/>
    <property type="match status" value="2"/>
</dbReference>
<dbReference type="PANTHER" id="PTHR43080:SF2">
    <property type="entry name" value="CBS DOMAIN-CONTAINING PROTEIN"/>
    <property type="match status" value="1"/>
</dbReference>
<sequence>MLVESIMTPDVLSVSPDATVQEALEITKKHRIRHLPVLLGGKLTGLISDRDLRDAAHAPETRVEQWMVRDVITCHPLDFVEDAAATIYRNRVGCLPVVSKGQVVGIVSERDILNNLVEMMGVNSPTTRVEVEVPDKPGMLAEIADLLRARRLNASTVMVFPSTTEGYKTLVFRVGTMDPRRFIHDIQNAGYSVVQHPSALDDGEV</sequence>
<reference evidence="4 5" key="1">
    <citation type="submission" date="2021-01" db="EMBL/GenBank/DDBJ databases">
        <title>Tumebacillus sp. strain ITR2 16S ribosomal RNA gene Genome sequencing and assembly.</title>
        <authorList>
            <person name="Kang M."/>
        </authorList>
    </citation>
    <scope>NUCLEOTIDE SEQUENCE [LARGE SCALE GENOMIC DNA]</scope>
    <source>
        <strain evidence="4 5">ITR2</strain>
    </source>
</reference>
<dbReference type="Gene3D" id="3.10.580.10">
    <property type="entry name" value="CBS-domain"/>
    <property type="match status" value="2"/>
</dbReference>
<feature type="domain" description="CBS" evidence="3">
    <location>
        <begin position="7"/>
        <end position="62"/>
    </location>
</feature>